<protein>
    <submittedName>
        <fullName evidence="2">Diacylglycerol kinase</fullName>
    </submittedName>
</protein>
<dbReference type="Gene3D" id="3.40.50.10330">
    <property type="entry name" value="Probable inorganic polyphosphate/atp-NAD kinase, domain 1"/>
    <property type="match status" value="1"/>
</dbReference>
<gene>
    <name evidence="2" type="ORF">GCM10007989_35120</name>
</gene>
<dbReference type="InterPro" id="IPR017438">
    <property type="entry name" value="ATP-NAD_kinase_N"/>
</dbReference>
<dbReference type="PROSITE" id="PS50146">
    <property type="entry name" value="DAGK"/>
    <property type="match status" value="1"/>
</dbReference>
<dbReference type="GO" id="GO:0016301">
    <property type="term" value="F:kinase activity"/>
    <property type="evidence" value="ECO:0007669"/>
    <property type="project" value="UniProtKB-KW"/>
</dbReference>
<dbReference type="AlphaFoldDB" id="A0A918SEB0"/>
<dbReference type="Pfam" id="PF19279">
    <property type="entry name" value="YegS_C"/>
    <property type="match status" value="1"/>
</dbReference>
<keyword evidence="2" id="KW-0808">Transferase</keyword>
<accession>A0A918SEB0</accession>
<keyword evidence="3" id="KW-1185">Reference proteome</keyword>
<dbReference type="Gene3D" id="2.60.200.40">
    <property type="match status" value="1"/>
</dbReference>
<proteinExistence type="predicted"/>
<reference evidence="2" key="1">
    <citation type="journal article" date="2014" name="Int. J. Syst. Evol. Microbiol.">
        <title>Complete genome sequence of Corynebacterium casei LMG S-19264T (=DSM 44701T), isolated from a smear-ripened cheese.</title>
        <authorList>
            <consortium name="US DOE Joint Genome Institute (JGI-PGF)"/>
            <person name="Walter F."/>
            <person name="Albersmeier A."/>
            <person name="Kalinowski J."/>
            <person name="Ruckert C."/>
        </authorList>
    </citation>
    <scope>NUCLEOTIDE SEQUENCE</scope>
    <source>
        <strain evidence="2">KCTC 32437</strain>
    </source>
</reference>
<evidence type="ECO:0000313" key="3">
    <source>
        <dbReference type="Proteomes" id="UP000646579"/>
    </source>
</evidence>
<dbReference type="RefSeq" id="WP_189427092.1">
    <property type="nucleotide sequence ID" value="NZ_BMZE01000004.1"/>
</dbReference>
<dbReference type="InterPro" id="IPR016064">
    <property type="entry name" value="NAD/diacylglycerol_kinase_sf"/>
</dbReference>
<dbReference type="Proteomes" id="UP000646579">
    <property type="component" value="Unassembled WGS sequence"/>
</dbReference>
<sequence>MKTQRYYVILNARSGTAESAGVTPIGLEQSFSAIGAEATIDVDFDAPLVQRIDNAIASGAPCIVAAGGDGTVTAVAEKVARTDRVMAILPLGTLNALARDLEIPFQIDAWFAALGDMQPHRIDVGWVNGRVFLHKVFIGVVPSIAAARERMRGRKGIGAFVGFTRYLFRRLWRARRMVVEIAPQEGEPHLERVHALAVSNNAYAEGAMRVFSRQSLDGGSLMVYAIRHLRIMDFLRLGTGMLLGHWQQDRELRIESVRAVTIKARNKRLHVMLDGEIESLQTPLEFSITPRALAILAPPSQMVHDQDPDSDQLETVA</sequence>
<dbReference type="Pfam" id="PF00781">
    <property type="entry name" value="DAGK_cat"/>
    <property type="match status" value="1"/>
</dbReference>
<evidence type="ECO:0000313" key="2">
    <source>
        <dbReference type="EMBL" id="GHA36042.1"/>
    </source>
</evidence>
<comment type="caution">
    <text evidence="2">The sequence shown here is derived from an EMBL/GenBank/DDBJ whole genome shotgun (WGS) entry which is preliminary data.</text>
</comment>
<evidence type="ECO:0000259" key="1">
    <source>
        <dbReference type="PROSITE" id="PS50146"/>
    </source>
</evidence>
<keyword evidence="2" id="KW-0418">Kinase</keyword>
<dbReference type="SUPFAM" id="SSF111331">
    <property type="entry name" value="NAD kinase/diacylglycerol kinase-like"/>
    <property type="match status" value="1"/>
</dbReference>
<dbReference type="InterPro" id="IPR001206">
    <property type="entry name" value="Diacylglycerol_kinase_cat_dom"/>
</dbReference>
<organism evidence="2 3">
    <name type="scientific">Devosia pacifica</name>
    <dbReference type="NCBI Taxonomy" id="1335967"/>
    <lineage>
        <taxon>Bacteria</taxon>
        <taxon>Pseudomonadati</taxon>
        <taxon>Pseudomonadota</taxon>
        <taxon>Alphaproteobacteria</taxon>
        <taxon>Hyphomicrobiales</taxon>
        <taxon>Devosiaceae</taxon>
        <taxon>Devosia</taxon>
    </lineage>
</organism>
<reference evidence="2" key="2">
    <citation type="submission" date="2020-09" db="EMBL/GenBank/DDBJ databases">
        <authorList>
            <person name="Sun Q."/>
            <person name="Kim S."/>
        </authorList>
    </citation>
    <scope>NUCLEOTIDE SEQUENCE</scope>
    <source>
        <strain evidence="2">KCTC 32437</strain>
    </source>
</reference>
<name>A0A918SEB0_9HYPH</name>
<dbReference type="SMART" id="SM00046">
    <property type="entry name" value="DAGKc"/>
    <property type="match status" value="1"/>
</dbReference>
<dbReference type="InterPro" id="IPR045540">
    <property type="entry name" value="YegS/DAGK_C"/>
</dbReference>
<dbReference type="EMBL" id="BMZE01000004">
    <property type="protein sequence ID" value="GHA36042.1"/>
    <property type="molecule type" value="Genomic_DNA"/>
</dbReference>
<feature type="domain" description="DAGKc" evidence="1">
    <location>
        <begin position="1"/>
        <end position="131"/>
    </location>
</feature>